<keyword evidence="2" id="KW-1185">Reference proteome</keyword>
<sequence length="98" mass="11449">MKDAHDNIRCGTTVLRYYSAYSGWMLPDKTFTKNPLKAYKIAEQTEAAKENHKQEWELYELQLLKERNPNWNIVTIARRLDRTNSDVKNMLSAISASN</sequence>
<dbReference type="EMBL" id="SOYS01000002">
    <property type="protein sequence ID" value="NIY47317.1"/>
    <property type="molecule type" value="Genomic_DNA"/>
</dbReference>
<comment type="caution">
    <text evidence="1">The sequence shown here is derived from an EMBL/GenBank/DDBJ whole genome shotgun (WGS) entry which is preliminary data.</text>
</comment>
<dbReference type="Proteomes" id="UP000697927">
    <property type="component" value="Unassembled WGS sequence"/>
</dbReference>
<evidence type="ECO:0000313" key="2">
    <source>
        <dbReference type="Proteomes" id="UP000697927"/>
    </source>
</evidence>
<organism evidence="1 2">
    <name type="scientific">Cedecea colo</name>
    <dbReference type="NCBI Taxonomy" id="2552946"/>
    <lineage>
        <taxon>Bacteria</taxon>
        <taxon>Pseudomonadati</taxon>
        <taxon>Pseudomonadota</taxon>
        <taxon>Gammaproteobacteria</taxon>
        <taxon>Enterobacterales</taxon>
        <taxon>Enterobacteriaceae</taxon>
        <taxon>Cedecea</taxon>
    </lineage>
</organism>
<gene>
    <name evidence="1" type="ORF">E2L00_07155</name>
</gene>
<evidence type="ECO:0000313" key="1">
    <source>
        <dbReference type="EMBL" id="NIY47317.1"/>
    </source>
</evidence>
<accession>A0ABX0VMB0</accession>
<dbReference type="InterPro" id="IPR009750">
    <property type="entry name" value="DUF1317"/>
</dbReference>
<proteinExistence type="predicted"/>
<protein>
    <submittedName>
        <fullName evidence="1">DUF1317 family protein</fullName>
    </submittedName>
</protein>
<dbReference type="Pfam" id="PF07026">
    <property type="entry name" value="DUF1317"/>
    <property type="match status" value="1"/>
</dbReference>
<reference evidence="1 2" key="1">
    <citation type="journal article" date="2020" name="Microorganisms">
        <title>Polyphasic Characterisation of Cedecea colo sp. nov., a New Enteric Bacterium Isolated from the Koala Hindgut.</title>
        <authorList>
            <person name="Boath J.M."/>
            <person name="Dakhal S."/>
            <person name="Van T.T.H."/>
            <person name="Moore R.J."/>
            <person name="Dekiwadia C."/>
            <person name="Macreadie I.G."/>
        </authorList>
    </citation>
    <scope>NUCLEOTIDE SEQUENCE [LARGE SCALE GENOMIC DNA]</scope>
    <source>
        <strain evidence="1 2">ZA</strain>
    </source>
</reference>
<name>A0ABX0VMB0_9ENTR</name>
<dbReference type="RefSeq" id="WP_167608982.1">
    <property type="nucleotide sequence ID" value="NZ_SOYS01000002.1"/>
</dbReference>